<gene>
    <name evidence="1" type="ORF">NY836_03240</name>
</gene>
<feature type="non-terminal residue" evidence="1">
    <location>
        <position position="91"/>
    </location>
</feature>
<accession>A0AAW5Z2D1</accession>
<keyword evidence="1" id="KW-0067">ATP-binding</keyword>
<dbReference type="PROSITE" id="PS51257">
    <property type="entry name" value="PROKAR_LIPOPROTEIN"/>
    <property type="match status" value="1"/>
</dbReference>
<dbReference type="EMBL" id="JANWOR010000099">
    <property type="protein sequence ID" value="MDA4176438.1"/>
    <property type="molecule type" value="Genomic_DNA"/>
</dbReference>
<name>A0AAW5Z2D1_ECOLX</name>
<evidence type="ECO:0000313" key="2">
    <source>
        <dbReference type="Proteomes" id="UP001211064"/>
    </source>
</evidence>
<sequence length="91" mass="10487">MNKFTCVLLLGTALLAGCVDREGYYNSVREEDSHGLTSLRGQPELRYNDDWSRWPRVYGATALYPLYASAYYELVPEPKDKDRTSLAWQAY</sequence>
<protein>
    <submittedName>
        <fullName evidence="1">ABC transporter ATP-binding protein</fullName>
    </submittedName>
</protein>
<organism evidence="1 2">
    <name type="scientific">Escherichia coli</name>
    <dbReference type="NCBI Taxonomy" id="562"/>
    <lineage>
        <taxon>Bacteria</taxon>
        <taxon>Pseudomonadati</taxon>
        <taxon>Pseudomonadota</taxon>
        <taxon>Gammaproteobacteria</taxon>
        <taxon>Enterobacterales</taxon>
        <taxon>Enterobacteriaceae</taxon>
        <taxon>Escherichia</taxon>
    </lineage>
</organism>
<dbReference type="GO" id="GO:0005524">
    <property type="term" value="F:ATP binding"/>
    <property type="evidence" value="ECO:0007669"/>
    <property type="project" value="UniProtKB-KW"/>
</dbReference>
<keyword evidence="1" id="KW-0547">Nucleotide-binding</keyword>
<comment type="caution">
    <text evidence="1">The sequence shown here is derived from an EMBL/GenBank/DDBJ whole genome shotgun (WGS) entry which is preliminary data.</text>
</comment>
<proteinExistence type="predicted"/>
<reference evidence="1" key="1">
    <citation type="submission" date="2022-08" db="EMBL/GenBank/DDBJ databases">
        <title>Genome sequencing of human pathogens.</title>
        <authorList>
            <person name="Cao X."/>
        </authorList>
    </citation>
    <scope>NUCLEOTIDE SEQUENCE</scope>
    <source>
        <strain evidence="1">EC16126</strain>
    </source>
</reference>
<evidence type="ECO:0000313" key="1">
    <source>
        <dbReference type="EMBL" id="MDA4176438.1"/>
    </source>
</evidence>
<dbReference type="AlphaFoldDB" id="A0AAW5Z2D1"/>
<dbReference type="Proteomes" id="UP001211064">
    <property type="component" value="Unassembled WGS sequence"/>
</dbReference>